<protein>
    <recommendedName>
        <fullName evidence="6">Chemotaxis methyl-accepting receptor HlyB-like 4HB MCP domain-containing protein</fullName>
    </recommendedName>
</protein>
<dbReference type="EMBL" id="MUHG01000026">
    <property type="protein sequence ID" value="OXB17124.1"/>
    <property type="molecule type" value="Genomic_DNA"/>
</dbReference>
<reference evidence="2" key="2">
    <citation type="submission" date="2016-09" db="EMBL/GenBank/DDBJ databases">
        <authorList>
            <person name="Capua I."/>
            <person name="De Benedictis P."/>
            <person name="Joannis T."/>
            <person name="Lombin L.H."/>
            <person name="Cattoli G."/>
        </authorList>
    </citation>
    <scope>NUCLEOTIDE SEQUENCE [LARGE SCALE GENOMIC DNA]</scope>
    <source>
        <strain evidence="2">MSU</strain>
    </source>
</reference>
<evidence type="ECO:0000313" key="4">
    <source>
        <dbReference type="Proteomes" id="UP000180252"/>
    </source>
</evidence>
<evidence type="ECO:0008006" key="6">
    <source>
        <dbReference type="Google" id="ProtNLM"/>
    </source>
</evidence>
<accession>A0A1S1JC70</accession>
<feature type="transmembrane region" description="Helical" evidence="1">
    <location>
        <begin position="143"/>
        <end position="164"/>
    </location>
</feature>
<keyword evidence="1" id="KW-0812">Transmembrane</keyword>
<evidence type="ECO:0000256" key="1">
    <source>
        <dbReference type="SAM" id="Phobius"/>
    </source>
</evidence>
<evidence type="ECO:0000313" key="3">
    <source>
        <dbReference type="EMBL" id="OXB17124.1"/>
    </source>
</evidence>
<reference evidence="3 5" key="3">
    <citation type="submission" date="2016-11" db="EMBL/GenBank/DDBJ databases">
        <title>Whole genomes of Flavobacteriaceae.</title>
        <authorList>
            <person name="Stine C."/>
            <person name="Li C."/>
            <person name="Tadesse D."/>
        </authorList>
    </citation>
    <scope>NUCLEOTIDE SEQUENCE [LARGE SCALE GENOMIC DNA]</scope>
    <source>
        <strain evidence="3 5">ATCC BAA-2541</strain>
    </source>
</reference>
<keyword evidence="1" id="KW-0472">Membrane</keyword>
<gene>
    <name evidence="3" type="ORF">B0A71_17820</name>
    <name evidence="2" type="ORF">BHE19_08530</name>
</gene>
<keyword evidence="1" id="KW-1133">Transmembrane helix</keyword>
<dbReference type="OrthoDB" id="1350801at2"/>
<reference evidence="4" key="1">
    <citation type="submission" date="2016-09" db="EMBL/GenBank/DDBJ databases">
        <authorList>
            <person name="Chen S."/>
            <person name="Walker E."/>
        </authorList>
    </citation>
    <scope>NUCLEOTIDE SEQUENCE [LARGE SCALE GENOMIC DNA]</scope>
    <source>
        <strain evidence="4">MSU</strain>
    </source>
</reference>
<keyword evidence="5" id="KW-1185">Reference proteome</keyword>
<dbReference type="Proteomes" id="UP000198319">
    <property type="component" value="Unassembled WGS sequence"/>
</dbReference>
<comment type="caution">
    <text evidence="2">The sequence shown here is derived from an EMBL/GenBank/DDBJ whole genome shotgun (WGS) entry which is preliminary data.</text>
</comment>
<sequence>MKILLNLRAALLLVMIVILSLVSAYYNFSIENDTKDILKANYNTLDYSGNMLLSLDKMNSDKENAILVFQNNLTRQMENITEEGEQKVTYDLQVNFDALKRNWNDENLKSKIRQDIFHIIKLNMAAIKKKSDIVTHTTEKANFWIAILGALCFLIAFNLILKLFSNKQK</sequence>
<dbReference type="AlphaFoldDB" id="A0A1S1JC70"/>
<proteinExistence type="predicted"/>
<dbReference type="EMBL" id="MIKE01000022">
    <property type="protein sequence ID" value="OHT45863.1"/>
    <property type="molecule type" value="Genomic_DNA"/>
</dbReference>
<organism evidence="2 4">
    <name type="scientific">Flavobacterium tructae</name>
    <dbReference type="NCBI Taxonomy" id="1114873"/>
    <lineage>
        <taxon>Bacteria</taxon>
        <taxon>Pseudomonadati</taxon>
        <taxon>Bacteroidota</taxon>
        <taxon>Flavobacteriia</taxon>
        <taxon>Flavobacteriales</taxon>
        <taxon>Flavobacteriaceae</taxon>
        <taxon>Flavobacterium</taxon>
    </lineage>
</organism>
<evidence type="ECO:0000313" key="5">
    <source>
        <dbReference type="Proteomes" id="UP000198319"/>
    </source>
</evidence>
<dbReference type="STRING" id="1278819.BHE19_08530"/>
<evidence type="ECO:0000313" key="2">
    <source>
        <dbReference type="EMBL" id="OHT45863.1"/>
    </source>
</evidence>
<name>A0A1S1JC70_9FLAO</name>
<dbReference type="Proteomes" id="UP000180252">
    <property type="component" value="Unassembled WGS sequence"/>
</dbReference>
<dbReference type="RefSeq" id="WP_070907105.1">
    <property type="nucleotide sequence ID" value="NZ_MIKE01000022.1"/>
</dbReference>